<accession>A0A0U2W5U1</accession>
<evidence type="ECO:0000256" key="4">
    <source>
        <dbReference type="ARBA" id="ARBA00022691"/>
    </source>
</evidence>
<dbReference type="SUPFAM" id="SSF53335">
    <property type="entry name" value="S-adenosyl-L-methionine-dependent methyltransferases"/>
    <property type="match status" value="1"/>
</dbReference>
<feature type="binding site" evidence="5">
    <location>
        <position position="341"/>
    </location>
    <ligand>
        <name>S-adenosyl-L-methionine</name>
        <dbReference type="ChEBI" id="CHEBI:59789"/>
    </ligand>
</feature>
<dbReference type="InterPro" id="IPR012340">
    <property type="entry name" value="NA-bd_OB-fold"/>
</dbReference>
<dbReference type="Pfam" id="PF05958">
    <property type="entry name" value="tRNA_U5-meth_tr"/>
    <property type="match status" value="1"/>
</dbReference>
<keyword evidence="2 5" id="KW-0489">Methyltransferase</keyword>
<keyword evidence="3 5" id="KW-0808">Transferase</keyword>
<feature type="binding site" evidence="5">
    <location>
        <position position="392"/>
    </location>
    <ligand>
        <name>S-adenosyl-L-methionine</name>
        <dbReference type="ChEBI" id="CHEBI:59789"/>
    </ligand>
</feature>
<evidence type="ECO:0008006" key="8">
    <source>
        <dbReference type="Google" id="ProtNLM"/>
    </source>
</evidence>
<feature type="active site" description="Nucleophile" evidence="5">
    <location>
        <position position="418"/>
    </location>
</feature>
<organism evidence="7">
    <name type="scientific">uncultured bacterium EIL102C09</name>
    <dbReference type="NCBI Taxonomy" id="1768197"/>
    <lineage>
        <taxon>Bacteria</taxon>
        <taxon>environmental samples</taxon>
    </lineage>
</organism>
<feature type="region of interest" description="Disordered" evidence="6">
    <location>
        <begin position="1"/>
        <end position="35"/>
    </location>
</feature>
<keyword evidence="1" id="KW-0479">Metal-binding</keyword>
<dbReference type="PROSITE" id="PS51687">
    <property type="entry name" value="SAM_MT_RNA_M5U"/>
    <property type="match status" value="1"/>
</dbReference>
<keyword evidence="4 5" id="KW-0949">S-adenosyl-L-methionine</keyword>
<evidence type="ECO:0000256" key="6">
    <source>
        <dbReference type="SAM" id="MobiDB-lite"/>
    </source>
</evidence>
<evidence type="ECO:0000256" key="5">
    <source>
        <dbReference type="PROSITE-ProRule" id="PRU01024"/>
    </source>
</evidence>
<evidence type="ECO:0000256" key="2">
    <source>
        <dbReference type="ARBA" id="ARBA00022603"/>
    </source>
</evidence>
<keyword evidence="1" id="KW-0004">4Fe-4S</keyword>
<comment type="similarity">
    <text evidence="5">Belongs to the class I-like SAM-binding methyltransferase superfamily. RNA M5U methyltransferase family.</text>
</comment>
<feature type="binding site" evidence="5">
    <location>
        <position position="321"/>
    </location>
    <ligand>
        <name>S-adenosyl-L-methionine</name>
        <dbReference type="ChEBI" id="CHEBI:59789"/>
    </ligand>
</feature>
<dbReference type="Gene3D" id="2.40.50.140">
    <property type="entry name" value="Nucleic acid-binding proteins"/>
    <property type="match status" value="1"/>
</dbReference>
<proteinExistence type="inferred from homology"/>
<dbReference type="GO" id="GO:0070475">
    <property type="term" value="P:rRNA base methylation"/>
    <property type="evidence" value="ECO:0007669"/>
    <property type="project" value="TreeGrafter"/>
</dbReference>
<evidence type="ECO:0000256" key="1">
    <source>
        <dbReference type="ARBA" id="ARBA00022485"/>
    </source>
</evidence>
<dbReference type="PANTHER" id="PTHR11061:SF49">
    <property type="entry name" value="23S RRNA (URACIL(1939)-C(5))-METHYLTRANSFERASE RLMD"/>
    <property type="match status" value="1"/>
</dbReference>
<dbReference type="GO" id="GO:0051539">
    <property type="term" value="F:4 iron, 4 sulfur cluster binding"/>
    <property type="evidence" value="ECO:0007669"/>
    <property type="project" value="UniProtKB-KW"/>
</dbReference>
<dbReference type="GO" id="GO:0070041">
    <property type="term" value="F:rRNA (uridine-C5-)-methyltransferase activity"/>
    <property type="evidence" value="ECO:0007669"/>
    <property type="project" value="TreeGrafter"/>
</dbReference>
<feature type="binding site" evidence="5">
    <location>
        <position position="294"/>
    </location>
    <ligand>
        <name>S-adenosyl-L-methionine</name>
        <dbReference type="ChEBI" id="CHEBI:59789"/>
    </ligand>
</feature>
<evidence type="ECO:0000313" key="7">
    <source>
        <dbReference type="EMBL" id="ALS55987.1"/>
    </source>
</evidence>
<keyword evidence="1" id="KW-0411">Iron-sulfur</keyword>
<dbReference type="PANTHER" id="PTHR11061">
    <property type="entry name" value="RNA M5U METHYLTRANSFERASE"/>
    <property type="match status" value="1"/>
</dbReference>
<dbReference type="CDD" id="cd02440">
    <property type="entry name" value="AdoMet_MTases"/>
    <property type="match status" value="1"/>
</dbReference>
<dbReference type="Gene3D" id="2.40.50.1070">
    <property type="match status" value="1"/>
</dbReference>
<keyword evidence="1" id="KW-0408">Iron</keyword>
<name>A0A0U2W5U1_9BACT</name>
<dbReference type="AlphaFoldDB" id="A0A0U2W5U1"/>
<protein>
    <recommendedName>
        <fullName evidence="8">RNA methyltransferase</fullName>
    </recommendedName>
</protein>
<dbReference type="Gene3D" id="3.40.50.150">
    <property type="entry name" value="Vaccinia Virus protein VP39"/>
    <property type="match status" value="1"/>
</dbReference>
<feature type="compositionally biased region" description="Polar residues" evidence="6">
    <location>
        <begin position="17"/>
        <end position="26"/>
    </location>
</feature>
<dbReference type="InterPro" id="IPR010280">
    <property type="entry name" value="U5_MeTrfase_fam"/>
</dbReference>
<reference evidence="7" key="1">
    <citation type="journal article" date="2016" name="ISME J.">
        <title>Functional metagenomic screen reveals new and diverse microbial rhodopsins.</title>
        <authorList>
            <person name="Pushkarev A."/>
            <person name="Beja O."/>
        </authorList>
    </citation>
    <scope>NUCLEOTIDE SEQUENCE</scope>
</reference>
<dbReference type="EMBL" id="KT201084">
    <property type="protein sequence ID" value="ALS55987.1"/>
    <property type="molecule type" value="Genomic_DNA"/>
</dbReference>
<evidence type="ECO:0000256" key="3">
    <source>
        <dbReference type="ARBA" id="ARBA00022679"/>
    </source>
</evidence>
<sequence>MSGQRRGQARRGNNERSNLPRNSPPLQVTIGHVGGRGDGVAQADVKLADQWEAKTETFFVPHTLAGEQVLVRPNQRRNGGVASELLELISPAADRQAASCDHFMDCGGCQLQHMQSAAYEAWKHDQLRQHLARAGLADCPRRELASAAPGQRRRLALSARRLAGGVVLGFNQHASNHIINITHCPVATPALQTLLPELRIALEPLLNPGEVGRLHLTECDNGIDCLIETPTTPSLTAREHLTALAERADLARISWHVSNDLDDQRPAETILERRRPVVRFGPIEQTPPPGSFLQATASGQTAITEAVLEAAAGAKRIVDLYAGCGTLTLPLATIAPVHGVDGAIQATNALAAASRAAGPRRGHHQITVAHRDLDRQPLLADELAPYDTAVVDPPRSGARAQTAELARAELSRVVMVSCNPATFARDARLLSDAGFQCHWIQPIDQFLWSPHLELVAAFTRP</sequence>
<dbReference type="InterPro" id="IPR029063">
    <property type="entry name" value="SAM-dependent_MTases_sf"/>
</dbReference>